<keyword evidence="3" id="KW-1185">Reference proteome</keyword>
<proteinExistence type="predicted"/>
<protein>
    <submittedName>
        <fullName evidence="2">Uncharacterized protein</fullName>
    </submittedName>
</protein>
<dbReference type="Proteomes" id="UP000828390">
    <property type="component" value="Unassembled WGS sequence"/>
</dbReference>
<dbReference type="EMBL" id="JAIWYP010000013">
    <property type="protein sequence ID" value="KAH3715748.1"/>
    <property type="molecule type" value="Genomic_DNA"/>
</dbReference>
<accession>A0A9D4C1T2</accession>
<evidence type="ECO:0000313" key="3">
    <source>
        <dbReference type="Proteomes" id="UP000828390"/>
    </source>
</evidence>
<comment type="caution">
    <text evidence="2">The sequence shown here is derived from an EMBL/GenBank/DDBJ whole genome shotgun (WGS) entry which is preliminary data.</text>
</comment>
<feature type="region of interest" description="Disordered" evidence="1">
    <location>
        <begin position="1"/>
        <end position="28"/>
    </location>
</feature>
<reference evidence="2" key="2">
    <citation type="submission" date="2020-11" db="EMBL/GenBank/DDBJ databases">
        <authorList>
            <person name="McCartney M.A."/>
            <person name="Auch B."/>
            <person name="Kono T."/>
            <person name="Mallez S."/>
            <person name="Becker A."/>
            <person name="Gohl D.M."/>
            <person name="Silverstein K.A.T."/>
            <person name="Koren S."/>
            <person name="Bechman K.B."/>
            <person name="Herman A."/>
            <person name="Abrahante J.E."/>
            <person name="Garbe J."/>
        </authorList>
    </citation>
    <scope>NUCLEOTIDE SEQUENCE</scope>
    <source>
        <strain evidence="2">Duluth1</strain>
        <tissue evidence="2">Whole animal</tissue>
    </source>
</reference>
<name>A0A9D4C1T2_DREPO</name>
<evidence type="ECO:0000313" key="2">
    <source>
        <dbReference type="EMBL" id="KAH3715748.1"/>
    </source>
</evidence>
<gene>
    <name evidence="2" type="ORF">DPMN_058460</name>
</gene>
<dbReference type="AlphaFoldDB" id="A0A9D4C1T2"/>
<sequence length="56" mass="6283">MQTDESATGTKVCEIESDDDSHEMETEQAMPLDENIVRSVVDVQFESIINDPLRAI</sequence>
<organism evidence="2 3">
    <name type="scientific">Dreissena polymorpha</name>
    <name type="common">Zebra mussel</name>
    <name type="synonym">Mytilus polymorpha</name>
    <dbReference type="NCBI Taxonomy" id="45954"/>
    <lineage>
        <taxon>Eukaryota</taxon>
        <taxon>Metazoa</taxon>
        <taxon>Spiralia</taxon>
        <taxon>Lophotrochozoa</taxon>
        <taxon>Mollusca</taxon>
        <taxon>Bivalvia</taxon>
        <taxon>Autobranchia</taxon>
        <taxon>Heteroconchia</taxon>
        <taxon>Euheterodonta</taxon>
        <taxon>Imparidentia</taxon>
        <taxon>Neoheterodontei</taxon>
        <taxon>Myida</taxon>
        <taxon>Dreissenoidea</taxon>
        <taxon>Dreissenidae</taxon>
        <taxon>Dreissena</taxon>
    </lineage>
</organism>
<evidence type="ECO:0000256" key="1">
    <source>
        <dbReference type="SAM" id="MobiDB-lite"/>
    </source>
</evidence>
<reference evidence="2" key="1">
    <citation type="journal article" date="2019" name="bioRxiv">
        <title>The Genome of the Zebra Mussel, Dreissena polymorpha: A Resource for Invasive Species Research.</title>
        <authorList>
            <person name="McCartney M.A."/>
            <person name="Auch B."/>
            <person name="Kono T."/>
            <person name="Mallez S."/>
            <person name="Zhang Y."/>
            <person name="Obille A."/>
            <person name="Becker A."/>
            <person name="Abrahante J.E."/>
            <person name="Garbe J."/>
            <person name="Badalamenti J.P."/>
            <person name="Herman A."/>
            <person name="Mangelson H."/>
            <person name="Liachko I."/>
            <person name="Sullivan S."/>
            <person name="Sone E.D."/>
            <person name="Koren S."/>
            <person name="Silverstein K.A.T."/>
            <person name="Beckman K.B."/>
            <person name="Gohl D.M."/>
        </authorList>
    </citation>
    <scope>NUCLEOTIDE SEQUENCE</scope>
    <source>
        <strain evidence="2">Duluth1</strain>
        <tissue evidence="2">Whole animal</tissue>
    </source>
</reference>